<sequence length="146" mass="16283">MYPAGIDVFRNYDSSAVKKASFDHTLMPPCQAACPLHMEIREYVDLIAQGRVMEALQVIRDGNPFPSICAYVCTHPCEEVCRRGQVDKPIAIRALKRFAVEFGGDRMIRPEAETTHEERIAIVGSGPAGLSAAYYLKEVRLSGNYF</sequence>
<organism evidence="2">
    <name type="scientific">marine sediment metagenome</name>
    <dbReference type="NCBI Taxonomy" id="412755"/>
    <lineage>
        <taxon>unclassified sequences</taxon>
        <taxon>metagenomes</taxon>
        <taxon>ecological metagenomes</taxon>
    </lineage>
</organism>
<dbReference type="PANTHER" id="PTHR43100">
    <property type="entry name" value="GLUTAMATE SYNTHASE [NADPH] SMALL CHAIN"/>
    <property type="match status" value="1"/>
</dbReference>
<dbReference type="InterPro" id="IPR051394">
    <property type="entry name" value="Glutamate_Synthase"/>
</dbReference>
<feature type="domain" description="Dihydroprymidine dehydrogenase" evidence="1">
    <location>
        <begin position="27"/>
        <end position="102"/>
    </location>
</feature>
<accession>X1JU95</accession>
<name>X1JU95_9ZZZZ</name>
<proteinExistence type="predicted"/>
<dbReference type="Pfam" id="PF14691">
    <property type="entry name" value="Fer4_20"/>
    <property type="match status" value="1"/>
</dbReference>
<protein>
    <recommendedName>
        <fullName evidence="1">Dihydroprymidine dehydrogenase domain-containing protein</fullName>
    </recommendedName>
</protein>
<dbReference type="EMBL" id="BARV01002925">
    <property type="protein sequence ID" value="GAH97647.1"/>
    <property type="molecule type" value="Genomic_DNA"/>
</dbReference>
<dbReference type="SUPFAM" id="SSF46548">
    <property type="entry name" value="alpha-helical ferredoxin"/>
    <property type="match status" value="1"/>
</dbReference>
<dbReference type="InterPro" id="IPR009051">
    <property type="entry name" value="Helical_ferredxn"/>
</dbReference>
<gene>
    <name evidence="2" type="ORF">S06H3_07265</name>
</gene>
<dbReference type="Gene3D" id="3.50.50.60">
    <property type="entry name" value="FAD/NAD(P)-binding domain"/>
    <property type="match status" value="1"/>
</dbReference>
<reference evidence="2" key="1">
    <citation type="journal article" date="2014" name="Front. Microbiol.">
        <title>High frequency of phylogenetically diverse reductive dehalogenase-homologous genes in deep subseafloor sedimentary metagenomes.</title>
        <authorList>
            <person name="Kawai M."/>
            <person name="Futagami T."/>
            <person name="Toyoda A."/>
            <person name="Takaki Y."/>
            <person name="Nishi S."/>
            <person name="Hori S."/>
            <person name="Arai W."/>
            <person name="Tsubouchi T."/>
            <person name="Morono Y."/>
            <person name="Uchiyama I."/>
            <person name="Ito T."/>
            <person name="Fujiyama A."/>
            <person name="Inagaki F."/>
            <person name="Takami H."/>
        </authorList>
    </citation>
    <scope>NUCLEOTIDE SEQUENCE</scope>
    <source>
        <strain evidence="2">Expedition CK06-06</strain>
    </source>
</reference>
<comment type="caution">
    <text evidence="2">The sequence shown here is derived from an EMBL/GenBank/DDBJ whole genome shotgun (WGS) entry which is preliminary data.</text>
</comment>
<evidence type="ECO:0000313" key="2">
    <source>
        <dbReference type="EMBL" id="GAH97647.1"/>
    </source>
</evidence>
<dbReference type="InterPro" id="IPR036188">
    <property type="entry name" value="FAD/NAD-bd_sf"/>
</dbReference>
<dbReference type="AlphaFoldDB" id="X1JU95"/>
<dbReference type="InterPro" id="IPR028261">
    <property type="entry name" value="DPD_II"/>
</dbReference>
<dbReference type="PANTHER" id="PTHR43100:SF1">
    <property type="entry name" value="GLUTAMATE SYNTHASE [NADPH] SMALL CHAIN"/>
    <property type="match status" value="1"/>
</dbReference>
<dbReference type="GO" id="GO:0051536">
    <property type="term" value="F:iron-sulfur cluster binding"/>
    <property type="evidence" value="ECO:0007669"/>
    <property type="project" value="InterPro"/>
</dbReference>
<evidence type="ECO:0000259" key="1">
    <source>
        <dbReference type="Pfam" id="PF14691"/>
    </source>
</evidence>
<dbReference type="Gene3D" id="1.10.1060.10">
    <property type="entry name" value="Alpha-helical ferredoxin"/>
    <property type="match status" value="1"/>
</dbReference>